<keyword evidence="1" id="KW-0812">Transmembrane</keyword>
<accession>A0A5Q5AX48</accession>
<feature type="transmembrane region" description="Helical" evidence="1">
    <location>
        <begin position="16"/>
        <end position="34"/>
    </location>
</feature>
<feature type="transmembrane region" description="Helical" evidence="1">
    <location>
        <begin position="179"/>
        <end position="195"/>
    </location>
</feature>
<protein>
    <submittedName>
        <fullName evidence="2">Putative membrane protein</fullName>
    </submittedName>
</protein>
<evidence type="ECO:0000256" key="1">
    <source>
        <dbReference type="SAM" id="Phobius"/>
    </source>
</evidence>
<feature type="transmembrane region" description="Helical" evidence="1">
    <location>
        <begin position="117"/>
        <end position="136"/>
    </location>
</feature>
<feature type="transmembrane region" description="Helical" evidence="1">
    <location>
        <begin position="64"/>
        <end position="81"/>
    </location>
</feature>
<organism evidence="2">
    <name type="scientific">Vibrio parahaemolyticus</name>
    <dbReference type="NCBI Taxonomy" id="670"/>
    <lineage>
        <taxon>Bacteria</taxon>
        <taxon>Pseudomonadati</taxon>
        <taxon>Pseudomonadota</taxon>
        <taxon>Gammaproteobacteria</taxon>
        <taxon>Vibrionales</taxon>
        <taxon>Vibrionaceae</taxon>
        <taxon>Vibrio</taxon>
    </lineage>
</organism>
<dbReference type="AlphaFoldDB" id="A0A5Q5AX48"/>
<feature type="transmembrane region" description="Helical" evidence="1">
    <location>
        <begin position="87"/>
        <end position="105"/>
    </location>
</feature>
<reference evidence="2" key="1">
    <citation type="journal article" date="2019" name="Int. J. Food Microbiol.">
        <title>Developing a novel molecular serotyping system based on capsular polysaccharide synthesis gene clusters of Vibrio parahaemolyticus.</title>
        <authorList>
            <person name="Pang Y."/>
            <person name="Guo X."/>
            <person name="Tian X."/>
            <person name="Liu F."/>
            <person name="Wang L."/>
            <person name="Wu J."/>
            <person name="Zhang S."/>
            <person name="Li S."/>
            <person name="Liu B."/>
        </authorList>
    </citation>
    <scope>NUCLEOTIDE SEQUENCE</scope>
    <source>
        <strain evidence="2">G3490</strain>
    </source>
</reference>
<proteinExistence type="predicted"/>
<feature type="transmembrane region" description="Helical" evidence="1">
    <location>
        <begin position="361"/>
        <end position="389"/>
    </location>
</feature>
<feature type="transmembrane region" description="Helical" evidence="1">
    <location>
        <begin position="204"/>
        <end position="228"/>
    </location>
</feature>
<dbReference type="RefSeq" id="WP_065772268.1">
    <property type="nucleotide sequence ID" value="NZ_CAWOTT010000045.1"/>
</dbReference>
<gene>
    <name evidence="2" type="primary">wzy</name>
</gene>
<dbReference type="EMBL" id="MK455083">
    <property type="protein sequence ID" value="QEQ70767.1"/>
    <property type="molecule type" value="Genomic_DNA"/>
</dbReference>
<keyword evidence="1" id="KW-1133">Transmembrane helix</keyword>
<feature type="transmembrane region" description="Helical" evidence="1">
    <location>
        <begin position="234"/>
        <end position="253"/>
    </location>
</feature>
<name>A0A5Q5AX48_VIBPH</name>
<feature type="transmembrane region" description="Helical" evidence="1">
    <location>
        <begin position="326"/>
        <end position="349"/>
    </location>
</feature>
<evidence type="ECO:0000313" key="2">
    <source>
        <dbReference type="EMBL" id="QEQ70767.1"/>
    </source>
</evidence>
<sequence length="401" mass="46463">MSSGAINRSYIKNNHAMSHFFLVLLIILSSKSLYFEMFGTNIFTIFTFIIVFFVFFKEKKTIRIDVLIFGYLFLLVSIISLDFDIKTFILMLIKTITVIMLISIIKFEVFSLHYSKIIKFIAFVSILTYPIIFFKLSSPLFNFISIDERIHENFILFGVLDNHIAHGVYRINGLWWEPGAFHFFLTISFLFDFLYERLNKRSTIFYIIMSLLIGSTTGLLSIILILLSKNVSRLNLIKLIYLVIILFFIFLLFKYTNISNKFDLDSSMSLLSRYYDFLISYNMFLENPLVGYGLGNQIEKAIPFGIDLLGYNSYFSLAKPTGSDGITMFISQVGLLGFIFAFFLLFPNYGSVKISTLGRCFIALALLITFNTQNFTFLIIFNVLVLYSFSSWRGLVYHDKS</sequence>
<keyword evidence="1" id="KW-0472">Membrane</keyword>